<dbReference type="Proteomes" id="UP000176774">
    <property type="component" value="Unassembled WGS sequence"/>
</dbReference>
<evidence type="ECO:0000313" key="2">
    <source>
        <dbReference type="EMBL" id="OGZ73077.1"/>
    </source>
</evidence>
<feature type="transmembrane region" description="Helical" evidence="1">
    <location>
        <begin position="47"/>
        <end position="71"/>
    </location>
</feature>
<name>A0A1G2IEK8_9BACT</name>
<keyword evidence="1" id="KW-1133">Transmembrane helix</keyword>
<dbReference type="AlphaFoldDB" id="A0A1G2IEK8"/>
<reference evidence="2 3" key="1">
    <citation type="journal article" date="2016" name="Nat. Commun.">
        <title>Thousands of microbial genomes shed light on interconnected biogeochemical processes in an aquifer system.</title>
        <authorList>
            <person name="Anantharaman K."/>
            <person name="Brown C.T."/>
            <person name="Hug L.A."/>
            <person name="Sharon I."/>
            <person name="Castelle C.J."/>
            <person name="Probst A.J."/>
            <person name="Thomas B.C."/>
            <person name="Singh A."/>
            <person name="Wilkins M.J."/>
            <person name="Karaoz U."/>
            <person name="Brodie E.L."/>
            <person name="Williams K.H."/>
            <person name="Hubbard S.S."/>
            <person name="Banfield J.F."/>
        </authorList>
    </citation>
    <scope>NUCLEOTIDE SEQUENCE [LARGE SCALE GENOMIC DNA]</scope>
</reference>
<dbReference type="STRING" id="1802214.A2908_02015"/>
<sequence>MNKKLIILFYLLMALMFPATSLAVTLIPLPGVIQNAPINIFDPIFSILWPLFAGFSVIMFIVAAFMFLTANGEPGKILLARNAMIWASVGVGVGLLSFSIPFMVKFALNV</sequence>
<gene>
    <name evidence="2" type="ORF">A2908_02015</name>
</gene>
<organism evidence="2 3">
    <name type="scientific">Candidatus Staskawiczbacteria bacterium RIFCSPLOWO2_01_FULL_38_12b</name>
    <dbReference type="NCBI Taxonomy" id="1802214"/>
    <lineage>
        <taxon>Bacteria</taxon>
        <taxon>Candidatus Staskawicziibacteriota</taxon>
    </lineage>
</organism>
<evidence type="ECO:0000313" key="3">
    <source>
        <dbReference type="Proteomes" id="UP000176774"/>
    </source>
</evidence>
<evidence type="ECO:0000256" key="1">
    <source>
        <dbReference type="SAM" id="Phobius"/>
    </source>
</evidence>
<protein>
    <submittedName>
        <fullName evidence="2">Uncharacterized protein</fullName>
    </submittedName>
</protein>
<keyword evidence="1" id="KW-0472">Membrane</keyword>
<keyword evidence="1" id="KW-0812">Transmembrane</keyword>
<proteinExistence type="predicted"/>
<dbReference type="InterPro" id="IPR043993">
    <property type="entry name" value="T4SS_pilin"/>
</dbReference>
<accession>A0A1G2IEK8</accession>
<dbReference type="Pfam" id="PF18895">
    <property type="entry name" value="T4SS_pilin"/>
    <property type="match status" value="1"/>
</dbReference>
<dbReference type="EMBL" id="MHPA01000016">
    <property type="protein sequence ID" value="OGZ73077.1"/>
    <property type="molecule type" value="Genomic_DNA"/>
</dbReference>
<comment type="caution">
    <text evidence="2">The sequence shown here is derived from an EMBL/GenBank/DDBJ whole genome shotgun (WGS) entry which is preliminary data.</text>
</comment>
<feature type="transmembrane region" description="Helical" evidence="1">
    <location>
        <begin position="83"/>
        <end position="104"/>
    </location>
</feature>